<organism evidence="3 4">
    <name type="scientific">Salmonirosea aquatica</name>
    <dbReference type="NCBI Taxonomy" id="2654236"/>
    <lineage>
        <taxon>Bacteria</taxon>
        <taxon>Pseudomonadati</taxon>
        <taxon>Bacteroidota</taxon>
        <taxon>Cytophagia</taxon>
        <taxon>Cytophagales</taxon>
        <taxon>Spirosomataceae</taxon>
        <taxon>Salmonirosea</taxon>
    </lineage>
</organism>
<dbReference type="InterPro" id="IPR025485">
    <property type="entry name" value="DUF4377"/>
</dbReference>
<gene>
    <name evidence="3" type="ORF">GBK04_23790</name>
</gene>
<accession>A0A7C9BDH6</accession>
<reference evidence="3 4" key="1">
    <citation type="submission" date="2019-10" db="EMBL/GenBank/DDBJ databases">
        <title>Draft Genome Sequence of Cytophagaceae sp. SJW1-29.</title>
        <authorList>
            <person name="Choi A."/>
        </authorList>
    </citation>
    <scope>NUCLEOTIDE SEQUENCE [LARGE SCALE GENOMIC DNA]</scope>
    <source>
        <strain evidence="3 4">SJW1-29</strain>
    </source>
</reference>
<feature type="domain" description="DUF4377" evidence="2">
    <location>
        <begin position="35"/>
        <end position="108"/>
    </location>
</feature>
<sequence>MMLHLIQALFSTLAFVSLTGCANKMPHTSDGLRLTIAHYRVPCQGEGVQLCYLVSQKGGETEFFYDQIEGFVYEWGYNYEIVVEKLKTGEPMADASSFSYRLKKQISKKKAPAGLRFELPLVVNDYRVVKSDGKNCLYFGSVRINTGAISCDSLAGGQNGVFQHSNGGLRLVEMR</sequence>
<keyword evidence="1" id="KW-0732">Signal</keyword>
<dbReference type="RefSeq" id="WP_152764046.1">
    <property type="nucleotide sequence ID" value="NZ_WHLY01000002.1"/>
</dbReference>
<name>A0A7C9BDH6_9BACT</name>
<comment type="caution">
    <text evidence="3">The sequence shown here is derived from an EMBL/GenBank/DDBJ whole genome shotgun (WGS) entry which is preliminary data.</text>
</comment>
<evidence type="ECO:0000313" key="4">
    <source>
        <dbReference type="Proteomes" id="UP000479293"/>
    </source>
</evidence>
<dbReference type="EMBL" id="WHLY01000002">
    <property type="protein sequence ID" value="MPR36282.1"/>
    <property type="molecule type" value="Genomic_DNA"/>
</dbReference>
<feature type="chain" id="PRO_5028896197" evidence="1">
    <location>
        <begin position="23"/>
        <end position="175"/>
    </location>
</feature>
<dbReference type="Proteomes" id="UP000479293">
    <property type="component" value="Unassembled WGS sequence"/>
</dbReference>
<keyword evidence="4" id="KW-1185">Reference proteome</keyword>
<evidence type="ECO:0000256" key="1">
    <source>
        <dbReference type="SAM" id="SignalP"/>
    </source>
</evidence>
<feature type="signal peptide" evidence="1">
    <location>
        <begin position="1"/>
        <end position="22"/>
    </location>
</feature>
<dbReference type="AlphaFoldDB" id="A0A7C9BDH6"/>
<dbReference type="Pfam" id="PF14302">
    <property type="entry name" value="DUF4377"/>
    <property type="match status" value="1"/>
</dbReference>
<protein>
    <submittedName>
        <fullName evidence="3">DUF4377 domain-containing protein</fullName>
    </submittedName>
</protein>
<proteinExistence type="predicted"/>
<evidence type="ECO:0000313" key="3">
    <source>
        <dbReference type="EMBL" id="MPR36282.1"/>
    </source>
</evidence>
<evidence type="ECO:0000259" key="2">
    <source>
        <dbReference type="Pfam" id="PF14302"/>
    </source>
</evidence>